<feature type="region of interest" description="Disordered" evidence="1">
    <location>
        <begin position="1"/>
        <end position="31"/>
    </location>
</feature>
<evidence type="ECO:0000256" key="1">
    <source>
        <dbReference type="SAM" id="MobiDB-lite"/>
    </source>
</evidence>
<reference evidence="2" key="1">
    <citation type="submission" date="2021-06" db="EMBL/GenBank/DDBJ databases">
        <authorList>
            <person name="Arsene-Ploetze F."/>
        </authorList>
    </citation>
    <scope>NUCLEOTIDE SEQUENCE</scope>
    <source>
        <strain evidence="2">SBRY1</strain>
    </source>
</reference>
<comment type="caution">
    <text evidence="2">The sequence shown here is derived from an EMBL/GenBank/DDBJ whole genome shotgun (WGS) entry which is preliminary data.</text>
</comment>
<dbReference type="Proteomes" id="UP001153328">
    <property type="component" value="Unassembled WGS sequence"/>
</dbReference>
<sequence>MHAVPVCARHGRHTRPEPVLSTAGATGAPPLRRGGLADCPCHRVAWGHGQPGPACRSRRRTRGPRGRPRGDRAAARGPVAGGVGAGRGTPQGAGGAAHRVGQVGGVLRGHGPAAEARRRTHGDHLAAARADAQPGRVGGQGRHQGAHHQLGQPGGVGGHPRGGAARRDRRAPGKS</sequence>
<evidence type="ECO:0000313" key="3">
    <source>
        <dbReference type="Proteomes" id="UP001153328"/>
    </source>
</evidence>
<gene>
    <name evidence="2" type="ORF">SBRY_60527</name>
</gene>
<keyword evidence="3" id="KW-1185">Reference proteome</keyword>
<dbReference type="EMBL" id="CAJVAX010000020">
    <property type="protein sequence ID" value="CAG7654587.1"/>
    <property type="molecule type" value="Genomic_DNA"/>
</dbReference>
<name>A0A9W4H6L6_9ACTN</name>
<feature type="compositionally biased region" description="Gly residues" evidence="1">
    <location>
        <begin position="152"/>
        <end position="161"/>
    </location>
</feature>
<evidence type="ECO:0000313" key="2">
    <source>
        <dbReference type="EMBL" id="CAG7654587.1"/>
    </source>
</evidence>
<dbReference type="AlphaFoldDB" id="A0A9W4H6L6"/>
<feature type="compositionally biased region" description="Gly residues" evidence="1">
    <location>
        <begin position="79"/>
        <end position="95"/>
    </location>
</feature>
<organism evidence="2 3">
    <name type="scientific">Actinacidiphila bryophytorum</name>
    <dbReference type="NCBI Taxonomy" id="1436133"/>
    <lineage>
        <taxon>Bacteria</taxon>
        <taxon>Bacillati</taxon>
        <taxon>Actinomycetota</taxon>
        <taxon>Actinomycetes</taxon>
        <taxon>Kitasatosporales</taxon>
        <taxon>Streptomycetaceae</taxon>
        <taxon>Actinacidiphila</taxon>
    </lineage>
</organism>
<proteinExistence type="predicted"/>
<accession>A0A9W4H6L6</accession>
<protein>
    <submittedName>
        <fullName evidence="2">Uncharacterized protein</fullName>
    </submittedName>
</protein>
<feature type="region of interest" description="Disordered" evidence="1">
    <location>
        <begin position="45"/>
        <end position="175"/>
    </location>
</feature>
<feature type="compositionally biased region" description="Basic residues" evidence="1">
    <location>
        <begin position="56"/>
        <end position="67"/>
    </location>
</feature>